<comment type="subcellular location">
    <subcellularLocation>
        <location evidence="1">Nucleus</location>
    </subcellularLocation>
</comment>
<evidence type="ECO:0000256" key="1">
    <source>
        <dbReference type="ARBA" id="ARBA00004123"/>
    </source>
</evidence>
<protein>
    <recommendedName>
        <fullName evidence="4">Mediator of RNA polymerase II transcription subunit 12</fullName>
    </recommendedName>
    <alternativeName>
        <fullName evidence="11">Mediator complex subunit 12</fullName>
    </alternativeName>
</protein>
<keyword evidence="8" id="KW-0804">Transcription</keyword>
<dbReference type="GO" id="GO:0006357">
    <property type="term" value="P:regulation of transcription by RNA polymerase II"/>
    <property type="evidence" value="ECO:0007669"/>
    <property type="project" value="InterPro"/>
</dbReference>
<evidence type="ECO:0000256" key="6">
    <source>
        <dbReference type="ARBA" id="ARBA00023015"/>
    </source>
</evidence>
<evidence type="ECO:0000256" key="7">
    <source>
        <dbReference type="ARBA" id="ARBA00023159"/>
    </source>
</evidence>
<evidence type="ECO:0000256" key="12">
    <source>
        <dbReference type="SAM" id="MobiDB-lite"/>
    </source>
</evidence>
<organism evidence="14 15">
    <name type="scientific">Echria macrotheca</name>
    <dbReference type="NCBI Taxonomy" id="438768"/>
    <lineage>
        <taxon>Eukaryota</taxon>
        <taxon>Fungi</taxon>
        <taxon>Dikarya</taxon>
        <taxon>Ascomycota</taxon>
        <taxon>Pezizomycotina</taxon>
        <taxon>Sordariomycetes</taxon>
        <taxon>Sordariomycetidae</taxon>
        <taxon>Sordariales</taxon>
        <taxon>Schizotheciaceae</taxon>
        <taxon>Echria</taxon>
    </lineage>
</organism>
<dbReference type="PANTHER" id="PTHR46567">
    <property type="entry name" value="MEDIATOR OF RNA POLYMERASE II TRANSCRIPTION SUBUNIT 12"/>
    <property type="match status" value="1"/>
</dbReference>
<dbReference type="Proteomes" id="UP001239445">
    <property type="component" value="Unassembled WGS sequence"/>
</dbReference>
<evidence type="ECO:0000256" key="5">
    <source>
        <dbReference type="ARBA" id="ARBA00022491"/>
    </source>
</evidence>
<dbReference type="Pfam" id="PF09497">
    <property type="entry name" value="Med12"/>
    <property type="match status" value="1"/>
</dbReference>
<evidence type="ECO:0000256" key="11">
    <source>
        <dbReference type="ARBA" id="ARBA00032010"/>
    </source>
</evidence>
<comment type="subunit">
    <text evidence="3">Component of the SRB8-11 complex, which itself associates with the Mediator complex.</text>
</comment>
<evidence type="ECO:0000256" key="3">
    <source>
        <dbReference type="ARBA" id="ARBA00011629"/>
    </source>
</evidence>
<evidence type="ECO:0000256" key="10">
    <source>
        <dbReference type="ARBA" id="ARBA00025661"/>
    </source>
</evidence>
<reference evidence="14" key="1">
    <citation type="submission" date="2023-06" db="EMBL/GenBank/DDBJ databases">
        <title>Genome-scale phylogeny and comparative genomics of the fungal order Sordariales.</title>
        <authorList>
            <consortium name="Lawrence Berkeley National Laboratory"/>
            <person name="Hensen N."/>
            <person name="Bonometti L."/>
            <person name="Westerberg I."/>
            <person name="Brannstrom I.O."/>
            <person name="Guillou S."/>
            <person name="Cros-Aarteil S."/>
            <person name="Calhoun S."/>
            <person name="Haridas S."/>
            <person name="Kuo A."/>
            <person name="Mondo S."/>
            <person name="Pangilinan J."/>
            <person name="Riley R."/>
            <person name="Labutti K."/>
            <person name="Andreopoulos B."/>
            <person name="Lipzen A."/>
            <person name="Chen C."/>
            <person name="Yanf M."/>
            <person name="Daum C."/>
            <person name="Ng V."/>
            <person name="Clum A."/>
            <person name="Steindorff A."/>
            <person name="Ohm R."/>
            <person name="Martin F."/>
            <person name="Silar P."/>
            <person name="Natvig D."/>
            <person name="Lalanne C."/>
            <person name="Gautier V."/>
            <person name="Ament-Velasquez S.L."/>
            <person name="Kruys A."/>
            <person name="Hutchinson M.I."/>
            <person name="Powell A.J."/>
            <person name="Barry K."/>
            <person name="Miller A.N."/>
            <person name="Grigoriev I.V."/>
            <person name="Debuchy R."/>
            <person name="Gladieux P."/>
            <person name="Thoren M.H."/>
            <person name="Johannesson H."/>
        </authorList>
    </citation>
    <scope>NUCLEOTIDE SEQUENCE</scope>
    <source>
        <strain evidence="14">PSN4</strain>
    </source>
</reference>
<gene>
    <name evidence="14" type="ORF">QBC47DRAFT_399494</name>
</gene>
<evidence type="ECO:0000259" key="13">
    <source>
        <dbReference type="SMART" id="SM01281"/>
    </source>
</evidence>
<name>A0AAJ0BII1_9PEZI</name>
<evidence type="ECO:0000256" key="8">
    <source>
        <dbReference type="ARBA" id="ARBA00023163"/>
    </source>
</evidence>
<proteinExistence type="inferred from homology"/>
<evidence type="ECO:0000313" key="14">
    <source>
        <dbReference type="EMBL" id="KAK1758597.1"/>
    </source>
</evidence>
<feature type="domain" description="Mediator complex subunit Med12" evidence="13">
    <location>
        <begin position="291"/>
        <end position="354"/>
    </location>
</feature>
<evidence type="ECO:0000313" key="15">
    <source>
        <dbReference type="Proteomes" id="UP001239445"/>
    </source>
</evidence>
<sequence length="1544" mass="171553">MTSRPPLGVQRQPARKLSGTNLSQRPAAAAARQRSYVPPSPIRKETTFHDFSPSEPTSDAPQPRLPAVQRRGGSRLKLELSHDSADGIAHIGISESPNTIDSSKPFTPSRMMPPTEPSELGDMSPHLSAHVQAAESDAPLPMPARRPRFTADLPRRDAPPTQANPPKKDARPKPYTIEVPTAAPRYQTHGKSETHARSGSSTAGGHHGASGVGYADFFPWTGNHPEDQFSEGAIRNGLFDKAPIAQTETSSAKGVLFAALKHKSGLVALSSVFTNVIGQRRHSGQITTPTTFKPPPRVTLTDTKKAAWMRDLANPAIPLRRLSRTIPHGIRGRALLDQCLSKNVSTDRAVWLAKCVGINEIRSFKRKGPNGALIVGGGESKFHKDWTIIVEQFVESVVFGFEEPEWRRNVGYAIRLATHLYAENLLDREHFLEWLVQSLENSDQTKLPMWMLLTEIYWKDLLRLRKYGRRLVLALVRHHHEVQAHPDRDIYQPLLSKLALLLNTLIVSSPDNFVFPNAWPKYRESLKTCLAAGDPVRSNAFMAINHRNEQLVASANRSQPASRHIFVRLLDATLQAPMGDELPVQCWGIAKDKEALATTLLEWCTSLYRPGIAKVFVSSRIFKHWNSLGLDSTATILRFLDTDALEEQGQKDALYHLVCELARCKVFSVPRYIRWLVAGGGLRDPRDVLPEAPAAKRLLVELPIHALTDEHKNMRAGMLRRASYRVSDESKNTDMAIGYLKQALGLPIEEDDPILQRKPVALSKLAKRIGAGSRSLKAEIGCWIRNGFVLSGDSKGKGPAEEQGPERLPETFQAVRTVLEAAEDFSMLAEVLKSLAWQCNVETLSAAADTINRHFFAFSALGIAKPLFENLRKRLQSLAREQQNSIRPLLASLACLASRIPGNKELAVQLQKDLAMVDRHNPVDACSPVSDSMALRLQDDDVNLQEEIEKNLASGTSLDRNTMDRLFQRIVQRLQSCWGKADDNQRAYSRLLTRLRIFDTQHFDSVMTKWLCYVRTLRNRPSILRIYPLLVSVGCLTLPGIFATTSEPTGGQGASMQRPPAPNPQGPQVVQNTYRTRYMQEVLQLLLTPVQPDGLLAPEECYRFSILQDQASRENAKDMLGLIRLALAEYYHSRAQNDFENLPLDDLGVQDRLLGLIKQLVLKDAQGVARALVIRMQDSHVGDWIEYLTTKLLIPTADRDTQVTFDQVLERTNEFTLPFCQVKLLLSLASNDQNTPEGRGLQQSLLDLFVKAMDKAIDARNISWIGMLSCLSPEITHDVKNRAQVRFLDLLPSLRGTAPTDRTPDQCLLMARNLLSVIDAIIRGGSMGRQPQLVPVMVDKLADMWEVLASGDAEAKGLVVDGWLTLLLDLITLHTQTFDSSKQSNEVRSRALIVCAGLIQELDALHGPDTDTRTLRNRVFDLACLLVDNVADESRAMCARALKDTTSDPRIRYIFSFAPTPGENLMLSHKDRVATPAAATAARPGAPMGGLLGTPGSLWGLDPPTTERLSVFHFKQWDILSEPTPNVGENDTSLSLGLFEARKV</sequence>
<dbReference type="GO" id="GO:0003712">
    <property type="term" value="F:transcription coregulator activity"/>
    <property type="evidence" value="ECO:0007669"/>
    <property type="project" value="InterPro"/>
</dbReference>
<keyword evidence="5" id="KW-0678">Repressor</keyword>
<feature type="compositionally biased region" description="Polar residues" evidence="12">
    <location>
        <begin position="95"/>
        <end position="106"/>
    </location>
</feature>
<dbReference type="EMBL" id="MU839829">
    <property type="protein sequence ID" value="KAK1758597.1"/>
    <property type="molecule type" value="Genomic_DNA"/>
</dbReference>
<keyword evidence="9" id="KW-0539">Nucleus</keyword>
<dbReference type="PANTHER" id="PTHR46567:SF1">
    <property type="entry name" value="MEDIATOR OF RNA POLYMERASE II TRANSCRIPTION SUBUNIT 12"/>
    <property type="match status" value="1"/>
</dbReference>
<evidence type="ECO:0000256" key="2">
    <source>
        <dbReference type="ARBA" id="ARBA00010289"/>
    </source>
</evidence>
<comment type="similarity">
    <text evidence="2">Belongs to the Mediator complex subunit 12 family.</text>
</comment>
<feature type="region of interest" description="Disordered" evidence="12">
    <location>
        <begin position="1047"/>
        <end position="1068"/>
    </location>
</feature>
<dbReference type="Pfam" id="PF25326">
    <property type="entry name" value="ARM_SRB8"/>
    <property type="match status" value="1"/>
</dbReference>
<evidence type="ECO:0000256" key="4">
    <source>
        <dbReference type="ARBA" id="ARBA00019622"/>
    </source>
</evidence>
<feature type="compositionally biased region" description="Basic and acidic residues" evidence="12">
    <location>
        <begin position="76"/>
        <end position="85"/>
    </location>
</feature>
<dbReference type="GO" id="GO:0016592">
    <property type="term" value="C:mediator complex"/>
    <property type="evidence" value="ECO:0007669"/>
    <property type="project" value="InterPro"/>
</dbReference>
<evidence type="ECO:0000256" key="9">
    <source>
        <dbReference type="ARBA" id="ARBA00023242"/>
    </source>
</evidence>
<keyword evidence="6" id="KW-0805">Transcription regulation</keyword>
<keyword evidence="7" id="KW-0010">Activator</keyword>
<comment type="caution">
    <text evidence="14">The sequence shown here is derived from an EMBL/GenBank/DDBJ whole genome shotgun (WGS) entry which is preliminary data.</text>
</comment>
<dbReference type="InterPro" id="IPR019035">
    <property type="entry name" value="Mediator_Med12"/>
</dbReference>
<dbReference type="InterPro" id="IPR057344">
    <property type="entry name" value="ARM_SRB8"/>
</dbReference>
<comment type="function">
    <text evidence="10">Component of the SRB8-11 complex. The SRB8-11 complex is a regulatory module of the Mediator complex which is itself involved in regulation of basal and activated RNA polymerase II-dependent transcription. The SRB8-11 complex may be involved in the transcriptional repression of a subset of genes regulated by Mediator. It may inhibit the association of the Mediator complex with RNA polymerase II to form the holoenzyme complex.</text>
</comment>
<keyword evidence="15" id="KW-1185">Reference proteome</keyword>
<accession>A0AAJ0BII1</accession>
<dbReference type="SMART" id="SM01281">
    <property type="entry name" value="Med12"/>
    <property type="match status" value="1"/>
</dbReference>
<feature type="region of interest" description="Disordered" evidence="12">
    <location>
        <begin position="1"/>
        <end position="208"/>
    </location>
</feature>